<accession>A0A072V518</accession>
<name>A0A072V518_MEDTR</name>
<reference evidence="2 4" key="1">
    <citation type="journal article" date="2011" name="Nature">
        <title>The Medicago genome provides insight into the evolution of rhizobial symbioses.</title>
        <authorList>
            <person name="Young N.D."/>
            <person name="Debelle F."/>
            <person name="Oldroyd G.E."/>
            <person name="Geurts R."/>
            <person name="Cannon S.B."/>
            <person name="Udvardi M.K."/>
            <person name="Benedito V.A."/>
            <person name="Mayer K.F."/>
            <person name="Gouzy J."/>
            <person name="Schoof H."/>
            <person name="Van de Peer Y."/>
            <person name="Proost S."/>
            <person name="Cook D.R."/>
            <person name="Meyers B.C."/>
            <person name="Spannagl M."/>
            <person name="Cheung F."/>
            <person name="De Mita S."/>
            <person name="Krishnakumar V."/>
            <person name="Gundlach H."/>
            <person name="Zhou S."/>
            <person name="Mudge J."/>
            <person name="Bharti A.K."/>
            <person name="Murray J.D."/>
            <person name="Naoumkina M.A."/>
            <person name="Rosen B."/>
            <person name="Silverstein K.A."/>
            <person name="Tang H."/>
            <person name="Rombauts S."/>
            <person name="Zhao P.X."/>
            <person name="Zhou P."/>
            <person name="Barbe V."/>
            <person name="Bardou P."/>
            <person name="Bechner M."/>
            <person name="Bellec A."/>
            <person name="Berger A."/>
            <person name="Berges H."/>
            <person name="Bidwell S."/>
            <person name="Bisseling T."/>
            <person name="Choisne N."/>
            <person name="Couloux A."/>
            <person name="Denny R."/>
            <person name="Deshpande S."/>
            <person name="Dai X."/>
            <person name="Doyle J.J."/>
            <person name="Dudez A.M."/>
            <person name="Farmer A.D."/>
            <person name="Fouteau S."/>
            <person name="Franken C."/>
            <person name="Gibelin C."/>
            <person name="Gish J."/>
            <person name="Goldstein S."/>
            <person name="Gonzalez A.J."/>
            <person name="Green P.J."/>
            <person name="Hallab A."/>
            <person name="Hartog M."/>
            <person name="Hua A."/>
            <person name="Humphray S.J."/>
            <person name="Jeong D.H."/>
            <person name="Jing Y."/>
            <person name="Jocker A."/>
            <person name="Kenton S.M."/>
            <person name="Kim D.J."/>
            <person name="Klee K."/>
            <person name="Lai H."/>
            <person name="Lang C."/>
            <person name="Lin S."/>
            <person name="Macmil S.L."/>
            <person name="Magdelenat G."/>
            <person name="Matthews L."/>
            <person name="McCorrison J."/>
            <person name="Monaghan E.L."/>
            <person name="Mun J.H."/>
            <person name="Najar F.Z."/>
            <person name="Nicholson C."/>
            <person name="Noirot C."/>
            <person name="O'Bleness M."/>
            <person name="Paule C.R."/>
            <person name="Poulain J."/>
            <person name="Prion F."/>
            <person name="Qin B."/>
            <person name="Qu C."/>
            <person name="Retzel E.F."/>
            <person name="Riddle C."/>
            <person name="Sallet E."/>
            <person name="Samain S."/>
            <person name="Samson N."/>
            <person name="Sanders I."/>
            <person name="Saurat O."/>
            <person name="Scarpelli C."/>
            <person name="Schiex T."/>
            <person name="Segurens B."/>
            <person name="Severin A.J."/>
            <person name="Sherrier D.J."/>
            <person name="Shi R."/>
            <person name="Sims S."/>
            <person name="Singer S.R."/>
            <person name="Sinharoy S."/>
            <person name="Sterck L."/>
            <person name="Viollet A."/>
            <person name="Wang B.B."/>
            <person name="Wang K."/>
            <person name="Wang M."/>
            <person name="Wang X."/>
            <person name="Warfsmann J."/>
            <person name="Weissenbach J."/>
            <person name="White D.D."/>
            <person name="White J.D."/>
            <person name="Wiley G.B."/>
            <person name="Wincker P."/>
            <person name="Xing Y."/>
            <person name="Yang L."/>
            <person name="Yao Z."/>
            <person name="Ying F."/>
            <person name="Zhai J."/>
            <person name="Zhou L."/>
            <person name="Zuber A."/>
            <person name="Denarie J."/>
            <person name="Dixon R.A."/>
            <person name="May G.D."/>
            <person name="Schwartz D.C."/>
            <person name="Rogers J."/>
            <person name="Quetier F."/>
            <person name="Town C.D."/>
            <person name="Roe B.A."/>
        </authorList>
    </citation>
    <scope>NUCLEOTIDE SEQUENCE [LARGE SCALE GENOMIC DNA]</scope>
    <source>
        <strain evidence="2">A17</strain>
        <strain evidence="3 4">cv. Jemalong A17</strain>
    </source>
</reference>
<dbReference type="PANTHER" id="PTHR31476:SF2">
    <property type="entry name" value="UBIQUITIN CARBOXYL-TERMINAL HYDROLASE FAMILY PROTEIN"/>
    <property type="match status" value="1"/>
</dbReference>
<reference evidence="2 4" key="2">
    <citation type="journal article" date="2014" name="BMC Genomics">
        <title>An improved genome release (version Mt4.0) for the model legume Medicago truncatula.</title>
        <authorList>
            <person name="Tang H."/>
            <person name="Krishnakumar V."/>
            <person name="Bidwell S."/>
            <person name="Rosen B."/>
            <person name="Chan A."/>
            <person name="Zhou S."/>
            <person name="Gentzbittel L."/>
            <person name="Childs K.L."/>
            <person name="Yandell M."/>
            <person name="Gundlach H."/>
            <person name="Mayer K.F."/>
            <person name="Schwartz D.C."/>
            <person name="Town C.D."/>
        </authorList>
    </citation>
    <scope>GENOME REANNOTATION</scope>
    <source>
        <strain evidence="2">A17</strain>
        <strain evidence="3 4">cv. Jemalong A17</strain>
    </source>
</reference>
<dbReference type="EMBL" id="CM001218">
    <property type="protein sequence ID" value="KEH36423.1"/>
    <property type="molecule type" value="Genomic_DNA"/>
</dbReference>
<evidence type="ECO:0000313" key="3">
    <source>
        <dbReference type="EnsemblPlants" id="KEH36423"/>
    </source>
</evidence>
<evidence type="ECO:0000259" key="1">
    <source>
        <dbReference type="Pfam" id="PF11955"/>
    </source>
</evidence>
<dbReference type="HOGENOM" id="CLU_3017233_0_0_1"/>
<feature type="domain" description="PORR" evidence="1">
    <location>
        <begin position="13"/>
        <end position="55"/>
    </location>
</feature>
<sequence length="56" mass="6624">MDRIPTPFIEEAKESIEAEKRCRVVIREVLGMTIEQRTLIDHLTHFRKEFGLPNKT</sequence>
<dbReference type="EnsemblPlants" id="KEH36423">
    <property type="protein sequence ID" value="KEH36423"/>
    <property type="gene ID" value="MTR_2g006740"/>
</dbReference>
<proteinExistence type="predicted"/>
<dbReference type="InterPro" id="IPR045040">
    <property type="entry name" value="PORR_fam"/>
</dbReference>
<protein>
    <submittedName>
        <fullName evidence="2">Plant organelle RNA recognition domain protein</fullName>
    </submittedName>
</protein>
<dbReference type="Proteomes" id="UP000002051">
    <property type="component" value="Chromosome 2"/>
</dbReference>
<organism evidence="2 4">
    <name type="scientific">Medicago truncatula</name>
    <name type="common">Barrel medic</name>
    <name type="synonym">Medicago tribuloides</name>
    <dbReference type="NCBI Taxonomy" id="3880"/>
    <lineage>
        <taxon>Eukaryota</taxon>
        <taxon>Viridiplantae</taxon>
        <taxon>Streptophyta</taxon>
        <taxon>Embryophyta</taxon>
        <taxon>Tracheophyta</taxon>
        <taxon>Spermatophyta</taxon>
        <taxon>Magnoliopsida</taxon>
        <taxon>eudicotyledons</taxon>
        <taxon>Gunneridae</taxon>
        <taxon>Pentapetalae</taxon>
        <taxon>rosids</taxon>
        <taxon>fabids</taxon>
        <taxon>Fabales</taxon>
        <taxon>Fabaceae</taxon>
        <taxon>Papilionoideae</taxon>
        <taxon>50 kb inversion clade</taxon>
        <taxon>NPAAA clade</taxon>
        <taxon>Hologalegina</taxon>
        <taxon>IRL clade</taxon>
        <taxon>Trifolieae</taxon>
        <taxon>Medicago</taxon>
    </lineage>
</organism>
<evidence type="ECO:0000313" key="4">
    <source>
        <dbReference type="Proteomes" id="UP000002051"/>
    </source>
</evidence>
<reference evidence="3" key="3">
    <citation type="submission" date="2015-04" db="UniProtKB">
        <authorList>
            <consortium name="EnsemblPlants"/>
        </authorList>
    </citation>
    <scope>IDENTIFICATION</scope>
    <source>
        <strain evidence="3">cv. Jemalong A17</strain>
    </source>
</reference>
<keyword evidence="4" id="KW-1185">Reference proteome</keyword>
<dbReference type="GO" id="GO:0003723">
    <property type="term" value="F:RNA binding"/>
    <property type="evidence" value="ECO:0007669"/>
    <property type="project" value="InterPro"/>
</dbReference>
<dbReference type="InterPro" id="IPR021099">
    <property type="entry name" value="PORR_domain"/>
</dbReference>
<gene>
    <name evidence="2" type="ordered locus">MTR_2g006740</name>
</gene>
<dbReference type="AlphaFoldDB" id="A0A072V518"/>
<dbReference type="PANTHER" id="PTHR31476">
    <property type="entry name" value="PROTEIN WHAT'S THIS FACTOR 1 HOMOLOG, CHLOROPLASTIC"/>
    <property type="match status" value="1"/>
</dbReference>
<dbReference type="STRING" id="3880.A0A072V518"/>
<dbReference type="Pfam" id="PF11955">
    <property type="entry name" value="PORR"/>
    <property type="match status" value="1"/>
</dbReference>
<evidence type="ECO:0000313" key="2">
    <source>
        <dbReference type="EMBL" id="KEH36423.1"/>
    </source>
</evidence>